<evidence type="ECO:0000313" key="9">
    <source>
        <dbReference type="Proteomes" id="UP000632289"/>
    </source>
</evidence>
<dbReference type="FunFam" id="1.10.630.10:FF:000018">
    <property type="entry name" value="Cytochrome P450 monooxygenase"/>
    <property type="match status" value="1"/>
</dbReference>
<evidence type="ECO:0000256" key="6">
    <source>
        <dbReference type="ARBA" id="ARBA00023033"/>
    </source>
</evidence>
<evidence type="ECO:0000313" key="8">
    <source>
        <dbReference type="EMBL" id="MBD3934974.1"/>
    </source>
</evidence>
<organism evidence="8 9">
    <name type="scientific">Streptomyces chumphonensis</name>
    <dbReference type="NCBI Taxonomy" id="1214925"/>
    <lineage>
        <taxon>Bacteria</taxon>
        <taxon>Bacillati</taxon>
        <taxon>Actinomycetota</taxon>
        <taxon>Actinomycetes</taxon>
        <taxon>Kitasatosporales</taxon>
        <taxon>Streptomycetaceae</taxon>
        <taxon>Streptomyces</taxon>
    </lineage>
</organism>
<keyword evidence="3 7" id="KW-0479">Metal-binding</keyword>
<dbReference type="Proteomes" id="UP000632289">
    <property type="component" value="Unassembled WGS sequence"/>
</dbReference>
<dbReference type="CDD" id="cd11030">
    <property type="entry name" value="CYP105-like"/>
    <property type="match status" value="1"/>
</dbReference>
<evidence type="ECO:0000256" key="7">
    <source>
        <dbReference type="RuleBase" id="RU000461"/>
    </source>
</evidence>
<dbReference type="PANTHER" id="PTHR46696:SF1">
    <property type="entry name" value="CYTOCHROME P450 YJIB-RELATED"/>
    <property type="match status" value="1"/>
</dbReference>
<dbReference type="InterPro" id="IPR036396">
    <property type="entry name" value="Cyt_P450_sf"/>
</dbReference>
<dbReference type="Gene3D" id="1.10.630.10">
    <property type="entry name" value="Cytochrome P450"/>
    <property type="match status" value="1"/>
</dbReference>
<dbReference type="RefSeq" id="WP_191212271.1">
    <property type="nucleotide sequence ID" value="NZ_BAABKL010000050.1"/>
</dbReference>
<dbReference type="GO" id="GO:0016705">
    <property type="term" value="F:oxidoreductase activity, acting on paired donors, with incorporation or reduction of molecular oxygen"/>
    <property type="evidence" value="ECO:0007669"/>
    <property type="project" value="InterPro"/>
</dbReference>
<dbReference type="PANTHER" id="PTHR46696">
    <property type="entry name" value="P450, PUTATIVE (EUROFUNG)-RELATED"/>
    <property type="match status" value="1"/>
</dbReference>
<gene>
    <name evidence="8" type="ORF">IF129_25885</name>
</gene>
<protein>
    <submittedName>
        <fullName evidence="8">Cytochrome P450</fullName>
    </submittedName>
</protein>
<keyword evidence="4 7" id="KW-0560">Oxidoreductase</keyword>
<evidence type="ECO:0000256" key="3">
    <source>
        <dbReference type="ARBA" id="ARBA00022723"/>
    </source>
</evidence>
<dbReference type="AlphaFoldDB" id="A0A927F3Q3"/>
<dbReference type="InterPro" id="IPR017972">
    <property type="entry name" value="Cyt_P450_CS"/>
</dbReference>
<comment type="similarity">
    <text evidence="1 7">Belongs to the cytochrome P450 family.</text>
</comment>
<evidence type="ECO:0000256" key="5">
    <source>
        <dbReference type="ARBA" id="ARBA00023004"/>
    </source>
</evidence>
<dbReference type="PROSITE" id="PS00086">
    <property type="entry name" value="CYTOCHROME_P450"/>
    <property type="match status" value="1"/>
</dbReference>
<dbReference type="InterPro" id="IPR001128">
    <property type="entry name" value="Cyt_P450"/>
</dbReference>
<evidence type="ECO:0000256" key="2">
    <source>
        <dbReference type="ARBA" id="ARBA00022617"/>
    </source>
</evidence>
<dbReference type="PRINTS" id="PR00385">
    <property type="entry name" value="P450"/>
</dbReference>
<dbReference type="EMBL" id="JACXYU010000030">
    <property type="protein sequence ID" value="MBD3934974.1"/>
    <property type="molecule type" value="Genomic_DNA"/>
</dbReference>
<name>A0A927F3Q3_9ACTN</name>
<dbReference type="GO" id="GO:0020037">
    <property type="term" value="F:heme binding"/>
    <property type="evidence" value="ECO:0007669"/>
    <property type="project" value="InterPro"/>
</dbReference>
<keyword evidence="6 7" id="KW-0503">Monooxygenase</keyword>
<sequence length="387" mass="42448">MSTEHPGTIIPVLDALARDGGDPVPVQLVSGNGWLVRSHQHVRQVLSDKRFSADDQLPGFPRLFAIPNVPGGLSFLRMDPPRHSVLRRVLTSMFTVHRVERMRPAVVAATRSLIEDMKDAGPPTDLIEAFALPLPSQVICNLLGVPYEDHATFQENSRRILSVTATEAEAGTAFMDLGDYLGSLADAKRRHPGDDLLSTVVRQQQEAGMTDEDVVAMARLLLIAGHETTANMLGMIVRDCFADRDLFELLRADTTAIGPAVEELLRKISIVRCSLGRLAVEDVRLTEEVTVRAGQGVVLGIWAANHDPDVYDDPHAYDLTREARTHVAFGYGVHQCLGQALARLELRVAVRELVDAFPGLAPCVPVEDIRLKENSLVMGVETLPVTW</sequence>
<keyword evidence="2 7" id="KW-0349">Heme</keyword>
<dbReference type="GO" id="GO:0005506">
    <property type="term" value="F:iron ion binding"/>
    <property type="evidence" value="ECO:0007669"/>
    <property type="project" value="InterPro"/>
</dbReference>
<dbReference type="SUPFAM" id="SSF48264">
    <property type="entry name" value="Cytochrome P450"/>
    <property type="match status" value="1"/>
</dbReference>
<dbReference type="GO" id="GO:0004497">
    <property type="term" value="F:monooxygenase activity"/>
    <property type="evidence" value="ECO:0007669"/>
    <property type="project" value="UniProtKB-KW"/>
</dbReference>
<evidence type="ECO:0000256" key="4">
    <source>
        <dbReference type="ARBA" id="ARBA00023002"/>
    </source>
</evidence>
<comment type="caution">
    <text evidence="8">The sequence shown here is derived from an EMBL/GenBank/DDBJ whole genome shotgun (WGS) entry which is preliminary data.</text>
</comment>
<keyword evidence="9" id="KW-1185">Reference proteome</keyword>
<dbReference type="Pfam" id="PF00067">
    <property type="entry name" value="p450"/>
    <property type="match status" value="1"/>
</dbReference>
<proteinExistence type="inferred from homology"/>
<dbReference type="PRINTS" id="PR00359">
    <property type="entry name" value="BP450"/>
</dbReference>
<accession>A0A927F3Q3</accession>
<reference evidence="8" key="1">
    <citation type="submission" date="2020-09" db="EMBL/GenBank/DDBJ databases">
        <title>Secondary metabolite and genome analysis of marine Streptomyces chumphonensis KK1-2T.</title>
        <authorList>
            <person name="Phongsopitanun W."/>
            <person name="Kanchanasin P."/>
            <person name="Pittayakhajonwut P."/>
            <person name="Suwanborirux K."/>
            <person name="Tanasupawat S."/>
        </authorList>
    </citation>
    <scope>NUCLEOTIDE SEQUENCE</scope>
    <source>
        <strain evidence="8">KK1-2</strain>
    </source>
</reference>
<dbReference type="InterPro" id="IPR002397">
    <property type="entry name" value="Cyt_P450_B"/>
</dbReference>
<keyword evidence="5 7" id="KW-0408">Iron</keyword>
<evidence type="ECO:0000256" key="1">
    <source>
        <dbReference type="ARBA" id="ARBA00010617"/>
    </source>
</evidence>